<reference evidence="2 3" key="1">
    <citation type="submission" date="2018-10" db="EMBL/GenBank/DDBJ databases">
        <title>Dokdonia luteus sp. nov., isolated from sea water.</title>
        <authorList>
            <person name="Zhou L.Y."/>
            <person name="Du Z.J."/>
        </authorList>
    </citation>
    <scope>NUCLEOTIDE SEQUENCE [LARGE SCALE GENOMIC DNA]</scope>
    <source>
        <strain evidence="2 3">SH27</strain>
    </source>
</reference>
<organism evidence="2 3">
    <name type="scientific">Dokdonia sinensis</name>
    <dbReference type="NCBI Taxonomy" id="2479847"/>
    <lineage>
        <taxon>Bacteria</taxon>
        <taxon>Pseudomonadati</taxon>
        <taxon>Bacteroidota</taxon>
        <taxon>Flavobacteriia</taxon>
        <taxon>Flavobacteriales</taxon>
        <taxon>Flavobacteriaceae</taxon>
        <taxon>Dokdonia</taxon>
    </lineage>
</organism>
<dbReference type="Gene3D" id="1.10.150.320">
    <property type="entry name" value="Photosystem II 12 kDa extrinsic protein"/>
    <property type="match status" value="1"/>
</dbReference>
<dbReference type="OrthoDB" id="981124at2"/>
<accession>A0A3M0FU00</accession>
<dbReference type="PANTHER" id="PTHR21180:SF32">
    <property type="entry name" value="ENDONUCLEASE_EXONUCLEASE_PHOSPHATASE FAMILY DOMAIN-CONTAINING PROTEIN 1"/>
    <property type="match status" value="1"/>
</dbReference>
<dbReference type="InterPro" id="IPR051675">
    <property type="entry name" value="Endo/Exo/Phosphatase_dom_1"/>
</dbReference>
<dbReference type="PANTHER" id="PTHR21180">
    <property type="entry name" value="ENDONUCLEASE/EXONUCLEASE/PHOSPHATASE FAMILY DOMAIN-CONTAINING PROTEIN 1"/>
    <property type="match status" value="1"/>
</dbReference>
<gene>
    <name evidence="2" type="ORF">EAX61_15085</name>
</gene>
<dbReference type="AlphaFoldDB" id="A0A3M0FU00"/>
<dbReference type="EMBL" id="REFV01000019">
    <property type="protein sequence ID" value="RMB56280.1"/>
    <property type="molecule type" value="Genomic_DNA"/>
</dbReference>
<keyword evidence="3" id="KW-1185">Reference proteome</keyword>
<comment type="caution">
    <text evidence="2">The sequence shown here is derived from an EMBL/GenBank/DDBJ whole genome shotgun (WGS) entry which is preliminary data.</text>
</comment>
<dbReference type="RefSeq" id="WP_121918547.1">
    <property type="nucleotide sequence ID" value="NZ_REFV01000019.1"/>
</dbReference>
<dbReference type="SUPFAM" id="SSF47781">
    <property type="entry name" value="RuvA domain 2-like"/>
    <property type="match status" value="2"/>
</dbReference>
<keyword evidence="1" id="KW-0472">Membrane</keyword>
<keyword evidence="1" id="KW-0812">Transmembrane</keyword>
<keyword evidence="1" id="KW-1133">Transmembrane helix</keyword>
<dbReference type="InterPro" id="IPR010994">
    <property type="entry name" value="RuvA_2-like"/>
</dbReference>
<name>A0A3M0FU00_9FLAO</name>
<feature type="transmembrane region" description="Helical" evidence="1">
    <location>
        <begin position="16"/>
        <end position="35"/>
    </location>
</feature>
<dbReference type="Pfam" id="PF12836">
    <property type="entry name" value="HHH_3"/>
    <property type="match status" value="2"/>
</dbReference>
<evidence type="ECO:0000313" key="2">
    <source>
        <dbReference type="EMBL" id="RMB56280.1"/>
    </source>
</evidence>
<protein>
    <submittedName>
        <fullName evidence="2">Helix-hairpin-helix domain-containing protein</fullName>
    </submittedName>
</protein>
<dbReference type="Proteomes" id="UP000281985">
    <property type="component" value="Unassembled WGS sequence"/>
</dbReference>
<dbReference type="Gene3D" id="1.10.150.280">
    <property type="entry name" value="AF1531-like domain"/>
    <property type="match status" value="1"/>
</dbReference>
<evidence type="ECO:0000313" key="3">
    <source>
        <dbReference type="Proteomes" id="UP000281985"/>
    </source>
</evidence>
<evidence type="ECO:0000256" key="1">
    <source>
        <dbReference type="SAM" id="Phobius"/>
    </source>
</evidence>
<proteinExistence type="predicted"/>
<sequence>MHKFKSHFVYDTQKRSGILILLTIILIALGFAFWYEPSYDIALSPEEAQEIQVFQQRIDSLKGVEIENRKPKVYPFNPNFITDYKGYTLGMSTLEIDRLHRFRESDKWINSIADFKRVTQVSDSLLNKISPYFKFPDWVTNPKTTTSYSSKRTWKTTEEKGDINTVTLAQLEAIEGVDAQSAHKILKYRNKIGGFIIYKQVYDVYDVPYDTKRAILDEYTVQQVPVVSKLNVNTASASDLSTVPMLSFELAMEIVNYRTLREGITSIEELAKIDGMTSYKFERIKLYLNID</sequence>